<dbReference type="PROSITE" id="PS51371">
    <property type="entry name" value="CBS"/>
    <property type="match status" value="2"/>
</dbReference>
<dbReference type="InterPro" id="IPR051257">
    <property type="entry name" value="Diverse_CBS-Domain"/>
</dbReference>
<dbReference type="InterPro" id="IPR013785">
    <property type="entry name" value="Aldolase_TIM"/>
</dbReference>
<dbReference type="InterPro" id="IPR028979">
    <property type="entry name" value="Ser_kin/Pase_Hpr-like_N_sf"/>
</dbReference>
<name>A0A2J9PNX6_9LACT</name>
<feature type="domain" description="CBS" evidence="3">
    <location>
        <begin position="267"/>
        <end position="323"/>
    </location>
</feature>
<accession>A0A2J9PNX6</accession>
<dbReference type="InterPro" id="IPR010766">
    <property type="entry name" value="DRTGG"/>
</dbReference>
<dbReference type="AlphaFoldDB" id="A0A2J9PNX6"/>
<dbReference type="InterPro" id="IPR046342">
    <property type="entry name" value="CBS_dom_sf"/>
</dbReference>
<evidence type="ECO:0000256" key="1">
    <source>
        <dbReference type="ARBA" id="ARBA00023122"/>
    </source>
</evidence>
<evidence type="ECO:0000259" key="3">
    <source>
        <dbReference type="PROSITE" id="PS51371"/>
    </source>
</evidence>
<dbReference type="Gene3D" id="3.40.1390.20">
    <property type="entry name" value="HprK N-terminal domain-like"/>
    <property type="match status" value="1"/>
</dbReference>
<feature type="domain" description="CBS" evidence="3">
    <location>
        <begin position="195"/>
        <end position="265"/>
    </location>
</feature>
<proteinExistence type="predicted"/>
<gene>
    <name evidence="4" type="ORF">A6J77_007305</name>
</gene>
<keyword evidence="1 2" id="KW-0129">CBS domain</keyword>
<evidence type="ECO:0000313" key="4">
    <source>
        <dbReference type="EMBL" id="PNL92043.1"/>
    </source>
</evidence>
<dbReference type="SUPFAM" id="SSF75138">
    <property type="entry name" value="HprK N-terminal domain-like"/>
    <property type="match status" value="1"/>
</dbReference>
<dbReference type="PANTHER" id="PTHR43080">
    <property type="entry name" value="CBS DOMAIN-CONTAINING PROTEIN CBSX3, MITOCHONDRIAL"/>
    <property type="match status" value="1"/>
</dbReference>
<evidence type="ECO:0000256" key="2">
    <source>
        <dbReference type="PROSITE-ProRule" id="PRU00703"/>
    </source>
</evidence>
<dbReference type="InterPro" id="IPR000644">
    <property type="entry name" value="CBS_dom"/>
</dbReference>
<protein>
    <submittedName>
        <fullName evidence="4">Thioesterase</fullName>
    </submittedName>
</protein>
<comment type="caution">
    <text evidence="4">The sequence shown here is derived from an EMBL/GenBank/DDBJ whole genome shotgun (WGS) entry which is preliminary data.</text>
</comment>
<dbReference type="InterPro" id="IPR029069">
    <property type="entry name" value="HotDog_dom_sf"/>
</dbReference>
<dbReference type="PANTHER" id="PTHR43080:SF2">
    <property type="entry name" value="CBS DOMAIN-CONTAINING PROTEIN"/>
    <property type="match status" value="1"/>
</dbReference>
<dbReference type="Pfam" id="PF07085">
    <property type="entry name" value="DRTGG"/>
    <property type="match status" value="1"/>
</dbReference>
<dbReference type="EMBL" id="NBTM02000001">
    <property type="protein sequence ID" value="PNL92043.1"/>
    <property type="molecule type" value="Genomic_DNA"/>
</dbReference>
<dbReference type="SUPFAM" id="SSF54637">
    <property type="entry name" value="Thioesterase/thiol ester dehydrase-isomerase"/>
    <property type="match status" value="1"/>
</dbReference>
<dbReference type="SUPFAM" id="SSF54631">
    <property type="entry name" value="CBS-domain pair"/>
    <property type="match status" value="1"/>
</dbReference>
<dbReference type="Proteomes" id="UP000192813">
    <property type="component" value="Unassembled WGS sequence"/>
</dbReference>
<evidence type="ECO:0000313" key="5">
    <source>
        <dbReference type="Proteomes" id="UP000192813"/>
    </source>
</evidence>
<sequence length="450" mass="50609">MGQILNGGAMPMATKHEQIIQYIQNLPIDSKISVRSIARNLKVSEGTAYRAIKSAENLHLVATKERVGTVRIEENENRRMHHLTIEEIIKVTDCQVLGGALGLSRQVRKFIIGAMEADGMRRYIEPDSLIIVGNRDEIQRIALENDVAVLISGGFKPSDAIVDLANKREVPLLSVNFDTYATATLINKAMIERSMQKDILLVEDIYIPLEQTQFLYTDDTITAYRQLSENSGHTRFPICERDGKLAGILTAKDILDFAPDTHLAKAMTPTPISAKKPMSVASITHMMIWDGLEILPVVDEEDYLQGILSRQDVLRTLQYTQQTEQSENRIEMLLADKLKFVDQNEDMTKARYRFLSDVSLTNDFGALSNALQHSIIQLSVKQFVKKLQGKSIVVDKVSAYYLKLVPLQSTIDIVLEFLDVSRRSMEIDITVYHGKQVMTKALASVKTLTN</sequence>
<reference evidence="5" key="1">
    <citation type="submission" date="2017-12" db="EMBL/GenBank/DDBJ databases">
        <title>FDA dAtabase for Regulatory Grade micrObial Sequences (FDA-ARGOS): Supporting development and validation of Infectious Disease Dx tests.</title>
        <authorList>
            <person name="Hoffmann M."/>
            <person name="Allard M."/>
            <person name="Evans P."/>
            <person name="Brown E."/>
            <person name="Tallon L."/>
            <person name="Sadzewicz L."/>
            <person name="Sengamalay N."/>
            <person name="Ott S."/>
            <person name="Godinez A."/>
            <person name="Nagaraj S."/>
            <person name="Vavikolanu K."/>
            <person name="Aluvathingal J."/>
            <person name="Nadendla S."/>
            <person name="Sichtig H."/>
        </authorList>
    </citation>
    <scope>NUCLEOTIDE SEQUENCE [LARGE SCALE GENOMIC DNA]</scope>
    <source>
        <strain evidence="5">FDAARGOS_249</strain>
    </source>
</reference>
<dbReference type="Gene3D" id="3.20.20.70">
    <property type="entry name" value="Aldolase class I"/>
    <property type="match status" value="1"/>
</dbReference>
<organism evidence="4 5">
    <name type="scientific">Aerococcus viridans</name>
    <dbReference type="NCBI Taxonomy" id="1377"/>
    <lineage>
        <taxon>Bacteria</taxon>
        <taxon>Bacillati</taxon>
        <taxon>Bacillota</taxon>
        <taxon>Bacilli</taxon>
        <taxon>Lactobacillales</taxon>
        <taxon>Aerococcaceae</taxon>
        <taxon>Aerococcus</taxon>
    </lineage>
</organism>
<dbReference type="CDD" id="cd04596">
    <property type="entry name" value="CBS_pair_DRTGG_assoc"/>
    <property type="match status" value="1"/>
</dbReference>
<dbReference type="SMART" id="SM00116">
    <property type="entry name" value="CBS"/>
    <property type="match status" value="2"/>
</dbReference>
<dbReference type="Pfam" id="PF00571">
    <property type="entry name" value="CBS"/>
    <property type="match status" value="2"/>
</dbReference>